<sequence>MNNIEKTFRTGILGVGKYLPERRLTNADLEKMIDTTDEWIVTRTGIKERRIARDDEAASDMAVKAAQVALKNAGLEAKDIELIIVATITPDMFFPSTACQLQYKLGITGVPAFDISVACSGYVYGLAIADQFIKSGLYKYALVVASEKLSTVTDWDDRSTCVLFGDGSGAAVLGRVDDGGIMAVSLGADGSKGNLLQLPAGGSRMPASKKTVEDKQHTIKMEGNVLFKHAVKIMAEAALDVTAKLGLKGEDIDIIIPHQANIRILNALAQRMGVDPDKKVYLNIYKYGNMSAASSAVALTEAVEEGRIKKGDTILMDAFGGGLTWGALVIKW</sequence>
<dbReference type="HAMAP" id="MF_01815">
    <property type="entry name" value="FabH"/>
    <property type="match status" value="1"/>
</dbReference>
<dbReference type="CDD" id="cd00830">
    <property type="entry name" value="KAS_III"/>
    <property type="match status" value="1"/>
</dbReference>
<dbReference type="InterPro" id="IPR016039">
    <property type="entry name" value="Thiolase-like"/>
</dbReference>
<dbReference type="PATRIC" id="fig|1609969.3.peg.868"/>
<keyword evidence="6 13" id="KW-0808">Transferase</keyword>
<dbReference type="EMBL" id="JYNY01000179">
    <property type="protein sequence ID" value="KJJ85330.1"/>
    <property type="molecule type" value="Genomic_DNA"/>
</dbReference>
<comment type="similarity">
    <text evidence="2 13">Belongs to the thiolase-like superfamily. FabH family.</text>
</comment>
<evidence type="ECO:0000256" key="9">
    <source>
        <dbReference type="ARBA" id="ARBA00023160"/>
    </source>
</evidence>
<dbReference type="PANTHER" id="PTHR34069:SF2">
    <property type="entry name" value="BETA-KETOACYL-[ACYL-CARRIER-PROTEIN] SYNTHASE III"/>
    <property type="match status" value="1"/>
</dbReference>
<keyword evidence="5 13" id="KW-0444">Lipid biosynthesis</keyword>
<dbReference type="InterPro" id="IPR004655">
    <property type="entry name" value="FabH"/>
</dbReference>
<keyword evidence="7 13" id="KW-0276">Fatty acid metabolism</keyword>
<evidence type="ECO:0000313" key="16">
    <source>
        <dbReference type="EMBL" id="KJJ85330.1"/>
    </source>
</evidence>
<evidence type="ECO:0000259" key="14">
    <source>
        <dbReference type="Pfam" id="PF08541"/>
    </source>
</evidence>
<comment type="domain">
    <text evidence="13">The last Arg residue of the ACP-binding site is essential for the weak association between ACP/AcpP and FabH.</text>
</comment>
<evidence type="ECO:0000256" key="10">
    <source>
        <dbReference type="ARBA" id="ARBA00023268"/>
    </source>
</evidence>
<dbReference type="PANTHER" id="PTHR34069">
    <property type="entry name" value="3-OXOACYL-[ACYL-CARRIER-PROTEIN] SYNTHASE 3"/>
    <property type="match status" value="1"/>
</dbReference>
<evidence type="ECO:0000259" key="15">
    <source>
        <dbReference type="Pfam" id="PF08545"/>
    </source>
</evidence>
<evidence type="ECO:0000256" key="11">
    <source>
        <dbReference type="ARBA" id="ARBA00023315"/>
    </source>
</evidence>
<organism evidence="16 17">
    <name type="scientific">Candidatus Omnitrophus magneticus</name>
    <dbReference type="NCBI Taxonomy" id="1609969"/>
    <lineage>
        <taxon>Bacteria</taxon>
        <taxon>Pseudomonadati</taxon>
        <taxon>Candidatus Omnitrophota</taxon>
        <taxon>Candidatus Omnitrophus</taxon>
    </lineage>
</organism>
<comment type="subcellular location">
    <subcellularLocation>
        <location evidence="13">Cytoplasm</location>
    </subcellularLocation>
</comment>
<feature type="active site" evidence="13">
    <location>
        <position position="119"/>
    </location>
</feature>
<dbReference type="Gene3D" id="3.40.47.10">
    <property type="match status" value="1"/>
</dbReference>
<comment type="function">
    <text evidence="13">Catalyzes the condensation reaction of fatty acid synthesis by the addition to an acyl acceptor of two carbons from malonyl-ACP. Catalyzes the first condensation reaction which initiates fatty acid synthesis and may therefore play a role in governing the total rate of fatty acid production. Possesses both acetoacetyl-ACP synthase and acetyl transacylase activities. Its substrate specificity determines the biosynthesis of branched-chain and/or straight-chain of fatty acids.</text>
</comment>
<dbReference type="Pfam" id="PF08541">
    <property type="entry name" value="ACP_syn_III_C"/>
    <property type="match status" value="1"/>
</dbReference>
<feature type="active site" evidence="13">
    <location>
        <position position="258"/>
    </location>
</feature>
<dbReference type="GO" id="GO:0044550">
    <property type="term" value="P:secondary metabolite biosynthetic process"/>
    <property type="evidence" value="ECO:0007669"/>
    <property type="project" value="TreeGrafter"/>
</dbReference>
<keyword evidence="4 13" id="KW-0963">Cytoplasm</keyword>
<dbReference type="EC" id="2.3.1.180" evidence="3 13"/>
<evidence type="ECO:0000256" key="1">
    <source>
        <dbReference type="ARBA" id="ARBA00005194"/>
    </source>
</evidence>
<feature type="active site" evidence="13">
    <location>
        <position position="289"/>
    </location>
</feature>
<dbReference type="NCBIfam" id="TIGR00747">
    <property type="entry name" value="fabH"/>
    <property type="match status" value="1"/>
</dbReference>
<comment type="catalytic activity">
    <reaction evidence="12">
        <text>malonyl-[ACP] + acetyl-CoA + H(+) = 3-oxobutanoyl-[ACP] + CO2 + CoA</text>
        <dbReference type="Rhea" id="RHEA:12080"/>
        <dbReference type="Rhea" id="RHEA-COMP:9623"/>
        <dbReference type="Rhea" id="RHEA-COMP:9625"/>
        <dbReference type="ChEBI" id="CHEBI:15378"/>
        <dbReference type="ChEBI" id="CHEBI:16526"/>
        <dbReference type="ChEBI" id="CHEBI:57287"/>
        <dbReference type="ChEBI" id="CHEBI:57288"/>
        <dbReference type="ChEBI" id="CHEBI:78449"/>
        <dbReference type="ChEBI" id="CHEBI:78450"/>
        <dbReference type="EC" id="2.3.1.180"/>
    </reaction>
    <physiologicalReaction direction="left-to-right" evidence="12">
        <dbReference type="Rhea" id="RHEA:12081"/>
    </physiologicalReaction>
</comment>
<evidence type="ECO:0000256" key="8">
    <source>
        <dbReference type="ARBA" id="ARBA00023098"/>
    </source>
</evidence>
<keyword evidence="10 13" id="KW-0511">Multifunctional enzyme</keyword>
<evidence type="ECO:0000256" key="13">
    <source>
        <dbReference type="HAMAP-Rule" id="MF_01815"/>
    </source>
</evidence>
<dbReference type="InterPro" id="IPR013747">
    <property type="entry name" value="ACP_syn_III_C"/>
</dbReference>
<evidence type="ECO:0000256" key="6">
    <source>
        <dbReference type="ARBA" id="ARBA00022679"/>
    </source>
</evidence>
<proteinExistence type="inferred from homology"/>
<evidence type="ECO:0000256" key="4">
    <source>
        <dbReference type="ARBA" id="ARBA00022490"/>
    </source>
</evidence>
<evidence type="ECO:0000256" key="5">
    <source>
        <dbReference type="ARBA" id="ARBA00022516"/>
    </source>
</evidence>
<feature type="domain" description="Beta-ketoacyl-[acyl-carrier-protein] synthase III C-terminal" evidence="14">
    <location>
        <begin position="244"/>
        <end position="332"/>
    </location>
</feature>
<feature type="region of interest" description="ACP-binding" evidence="13">
    <location>
        <begin position="259"/>
        <end position="263"/>
    </location>
</feature>
<protein>
    <recommendedName>
        <fullName evidence="3 13">Beta-ketoacyl-[acyl-carrier-protein] synthase III</fullName>
        <shortName evidence="13">Beta-ketoacyl-ACP synthase III</shortName>
        <shortName evidence="13">KAS III</shortName>
        <ecNumber evidence="3 13">2.3.1.180</ecNumber>
    </recommendedName>
    <alternativeName>
        <fullName evidence="13">3-oxoacyl-[acyl-carrier-protein] synthase 3</fullName>
    </alternativeName>
    <alternativeName>
        <fullName evidence="13">3-oxoacyl-[acyl-carrier-protein] synthase III</fullName>
    </alternativeName>
</protein>
<evidence type="ECO:0000256" key="3">
    <source>
        <dbReference type="ARBA" id="ARBA00012333"/>
    </source>
</evidence>
<keyword evidence="8 13" id="KW-0443">Lipid metabolism</keyword>
<gene>
    <name evidence="13" type="primary">fabH</name>
    <name evidence="16" type="ORF">OMAG_000800</name>
</gene>
<comment type="caution">
    <text evidence="16">The sequence shown here is derived from an EMBL/GenBank/DDBJ whole genome shotgun (WGS) entry which is preliminary data.</text>
</comment>
<dbReference type="GO" id="GO:0004315">
    <property type="term" value="F:3-oxoacyl-[acyl-carrier-protein] synthase activity"/>
    <property type="evidence" value="ECO:0007669"/>
    <property type="project" value="InterPro"/>
</dbReference>
<dbReference type="Pfam" id="PF08545">
    <property type="entry name" value="ACP_syn_III"/>
    <property type="match status" value="1"/>
</dbReference>
<dbReference type="UniPathway" id="UPA00094"/>
<dbReference type="AlphaFoldDB" id="A0A0F0CV77"/>
<keyword evidence="17" id="KW-1185">Reference proteome</keyword>
<dbReference type="SUPFAM" id="SSF53901">
    <property type="entry name" value="Thiolase-like"/>
    <property type="match status" value="1"/>
</dbReference>
<evidence type="ECO:0000256" key="12">
    <source>
        <dbReference type="ARBA" id="ARBA00051096"/>
    </source>
</evidence>
<comment type="pathway">
    <text evidence="1 13">Lipid metabolism; fatty acid biosynthesis.</text>
</comment>
<dbReference type="FunFam" id="3.40.47.10:FF:000004">
    <property type="entry name" value="3-oxoacyl-[acyl-carrier-protein] synthase 3"/>
    <property type="match status" value="1"/>
</dbReference>
<evidence type="ECO:0000256" key="2">
    <source>
        <dbReference type="ARBA" id="ARBA00008642"/>
    </source>
</evidence>
<evidence type="ECO:0000256" key="7">
    <source>
        <dbReference type="ARBA" id="ARBA00022832"/>
    </source>
</evidence>
<dbReference type="Proteomes" id="UP000033428">
    <property type="component" value="Unassembled WGS sequence"/>
</dbReference>
<dbReference type="GO" id="GO:0006633">
    <property type="term" value="P:fatty acid biosynthetic process"/>
    <property type="evidence" value="ECO:0007669"/>
    <property type="project" value="UniProtKB-UniRule"/>
</dbReference>
<keyword evidence="9 13" id="KW-0275">Fatty acid biosynthesis</keyword>
<comment type="subunit">
    <text evidence="13">Homodimer.</text>
</comment>
<dbReference type="InterPro" id="IPR013751">
    <property type="entry name" value="ACP_syn_III_N"/>
</dbReference>
<evidence type="ECO:0000313" key="17">
    <source>
        <dbReference type="Proteomes" id="UP000033428"/>
    </source>
</evidence>
<reference evidence="16 17" key="1">
    <citation type="submission" date="2015-02" db="EMBL/GenBank/DDBJ databases">
        <title>Single-cell genomics of uncultivated deep-branching MTB reveals a conserved set of magnetosome genes.</title>
        <authorList>
            <person name="Kolinko S."/>
            <person name="Richter M."/>
            <person name="Glockner F.O."/>
            <person name="Brachmann A."/>
            <person name="Schuler D."/>
        </authorList>
    </citation>
    <scope>NUCLEOTIDE SEQUENCE [LARGE SCALE GENOMIC DNA]</scope>
    <source>
        <strain evidence="16">SKK-01</strain>
    </source>
</reference>
<keyword evidence="11 13" id="KW-0012">Acyltransferase</keyword>
<dbReference type="NCBIfam" id="NF006829">
    <property type="entry name" value="PRK09352.1"/>
    <property type="match status" value="1"/>
</dbReference>
<accession>A0A0F0CV77</accession>
<feature type="domain" description="Beta-ketoacyl-[acyl-carrier-protein] synthase III N-terminal" evidence="15">
    <location>
        <begin position="113"/>
        <end position="190"/>
    </location>
</feature>
<dbReference type="GO" id="GO:0005737">
    <property type="term" value="C:cytoplasm"/>
    <property type="evidence" value="ECO:0007669"/>
    <property type="project" value="UniProtKB-SubCell"/>
</dbReference>
<name>A0A0F0CV77_9BACT</name>
<dbReference type="GO" id="GO:0033818">
    <property type="term" value="F:beta-ketoacyl-acyl-carrier-protein synthase III activity"/>
    <property type="evidence" value="ECO:0007669"/>
    <property type="project" value="UniProtKB-UniRule"/>
</dbReference>